<dbReference type="PANTHER" id="PTHR12151">
    <property type="entry name" value="ELECTRON TRANSPORT PROTIN SCO1/SENC FAMILY MEMBER"/>
    <property type="match status" value="1"/>
</dbReference>
<evidence type="ECO:0000256" key="4">
    <source>
        <dbReference type="PIRSR" id="PIRSR603782-2"/>
    </source>
</evidence>
<evidence type="ECO:0000259" key="5">
    <source>
        <dbReference type="PROSITE" id="PS51352"/>
    </source>
</evidence>
<feature type="binding site" evidence="3">
    <location>
        <position position="156"/>
    </location>
    <ligand>
        <name>Cu cation</name>
        <dbReference type="ChEBI" id="CHEBI:23378"/>
    </ligand>
</feature>
<dbReference type="CDD" id="cd02968">
    <property type="entry name" value="SCO"/>
    <property type="match status" value="1"/>
</dbReference>
<dbReference type="GO" id="GO:0046872">
    <property type="term" value="F:metal ion binding"/>
    <property type="evidence" value="ECO:0007669"/>
    <property type="project" value="UniProtKB-KW"/>
</dbReference>
<feature type="binding site" evidence="3">
    <location>
        <position position="68"/>
    </location>
    <ligand>
        <name>Cu cation</name>
        <dbReference type="ChEBI" id="CHEBI:23378"/>
    </ligand>
</feature>
<accession>A0A0A7EHU1</accession>
<dbReference type="PROSITE" id="PS51257">
    <property type="entry name" value="PROKAR_LIPOPROTEIN"/>
    <property type="match status" value="1"/>
</dbReference>
<evidence type="ECO:0000256" key="1">
    <source>
        <dbReference type="ARBA" id="ARBA00010996"/>
    </source>
</evidence>
<evidence type="ECO:0000256" key="2">
    <source>
        <dbReference type="ARBA" id="ARBA00023008"/>
    </source>
</evidence>
<dbReference type="Proteomes" id="UP000030341">
    <property type="component" value="Chromosome 1"/>
</dbReference>
<organism evidence="6 7">
    <name type="scientific">Pseudoalteromonas piratica</name>
    <dbReference type="NCBI Taxonomy" id="1348114"/>
    <lineage>
        <taxon>Bacteria</taxon>
        <taxon>Pseudomonadati</taxon>
        <taxon>Pseudomonadota</taxon>
        <taxon>Gammaproteobacteria</taxon>
        <taxon>Alteromonadales</taxon>
        <taxon>Pseudoalteromonadaceae</taxon>
        <taxon>Pseudoalteromonas</taxon>
    </lineage>
</organism>
<dbReference type="InterPro" id="IPR013766">
    <property type="entry name" value="Thioredoxin_domain"/>
</dbReference>
<dbReference type="InterPro" id="IPR036249">
    <property type="entry name" value="Thioredoxin-like_sf"/>
</dbReference>
<gene>
    <name evidence="6" type="ORF">OM33_02330</name>
</gene>
<dbReference type="OrthoDB" id="9790194at2"/>
<feature type="binding site" evidence="3">
    <location>
        <position position="72"/>
    </location>
    <ligand>
        <name>Cu cation</name>
        <dbReference type="ChEBI" id="CHEBI:23378"/>
    </ligand>
</feature>
<feature type="domain" description="Thioredoxin" evidence="5">
    <location>
        <begin position="30"/>
        <end position="196"/>
    </location>
</feature>
<keyword evidence="4" id="KW-1015">Disulfide bond</keyword>
<dbReference type="EMBL" id="CP009888">
    <property type="protein sequence ID" value="AIY66260.1"/>
    <property type="molecule type" value="Genomic_DNA"/>
</dbReference>
<feature type="disulfide bond" description="Redox-active" evidence="4">
    <location>
        <begin position="68"/>
        <end position="72"/>
    </location>
</feature>
<keyword evidence="2 3" id="KW-0186">Copper</keyword>
<keyword evidence="3" id="KW-0479">Metal-binding</keyword>
<dbReference type="Gene3D" id="3.40.30.10">
    <property type="entry name" value="Glutaredoxin"/>
    <property type="match status" value="1"/>
</dbReference>
<evidence type="ECO:0000313" key="7">
    <source>
        <dbReference type="Proteomes" id="UP000030341"/>
    </source>
</evidence>
<dbReference type="STRING" id="1348114.OM33_02330"/>
<name>A0A0A7EHU1_9GAMM</name>
<sequence length="205" mass="23118">MKAFYFSLLCAVVLIGCGPKAPPETHALLYQEARAVKPFILENQFGEAVSEENLKGQWTLLFLGYTSCPDICPMTLAKLTQVYEKLSDTYPINIWFVSVDPKRDVVDKRRQYIDYFNPDFTAVSAEHKQLFPFVRNLGLVYAIHDDGESENYTVDHSASVTLVDPSGAVRAIFKPEFAKGKVPIIDQSKIIEDLHAIIEYYSSAL</sequence>
<keyword evidence="7" id="KW-1185">Reference proteome</keyword>
<dbReference type="eggNOG" id="COG1999">
    <property type="taxonomic scope" value="Bacteria"/>
</dbReference>
<dbReference type="RefSeq" id="WP_038642927.1">
    <property type="nucleotide sequence ID" value="NZ_CP009888.1"/>
</dbReference>
<comment type="similarity">
    <text evidence="1">Belongs to the SCO1/2 family.</text>
</comment>
<dbReference type="PANTHER" id="PTHR12151:SF25">
    <property type="entry name" value="LINALOOL DEHYDRATASE_ISOMERASE DOMAIN-CONTAINING PROTEIN"/>
    <property type="match status" value="1"/>
</dbReference>
<reference evidence="6 7" key="1">
    <citation type="submission" date="2014-11" db="EMBL/GenBank/DDBJ databases">
        <title>Complete Genome Sequence of Pseudoalteromonas sp. Strain OCN003 Isolated from Kaneohe Bay, Oahu, Hawaii.</title>
        <authorList>
            <person name="Beurmann S."/>
            <person name="Videau P."/>
            <person name="Ushijima B."/>
            <person name="Smith A.M."/>
            <person name="Aeby G.S."/>
            <person name="Callahan S.M."/>
            <person name="Belcaid M."/>
        </authorList>
    </citation>
    <scope>NUCLEOTIDE SEQUENCE [LARGE SCALE GENOMIC DNA]</scope>
    <source>
        <strain evidence="6 7">OCN003</strain>
    </source>
</reference>
<dbReference type="AlphaFoldDB" id="A0A0A7EHU1"/>
<dbReference type="InterPro" id="IPR003782">
    <property type="entry name" value="SCO1/SenC"/>
</dbReference>
<dbReference type="KEGG" id="pseo:OM33_02330"/>
<evidence type="ECO:0000313" key="6">
    <source>
        <dbReference type="EMBL" id="AIY66260.1"/>
    </source>
</evidence>
<evidence type="ECO:0000256" key="3">
    <source>
        <dbReference type="PIRSR" id="PIRSR603782-1"/>
    </source>
</evidence>
<dbReference type="Pfam" id="PF02630">
    <property type="entry name" value="SCO1-SenC"/>
    <property type="match status" value="1"/>
</dbReference>
<dbReference type="SUPFAM" id="SSF52833">
    <property type="entry name" value="Thioredoxin-like"/>
    <property type="match status" value="1"/>
</dbReference>
<protein>
    <submittedName>
        <fullName evidence="6">Photosynthetic protein synthase I</fullName>
    </submittedName>
</protein>
<proteinExistence type="inferred from homology"/>
<dbReference type="HOGENOM" id="CLU_050131_3_2_6"/>
<dbReference type="PROSITE" id="PS51352">
    <property type="entry name" value="THIOREDOXIN_2"/>
    <property type="match status" value="1"/>
</dbReference>